<sequence length="200" mass="22198">MKLTIHNMKFLVSIALLSLGCVALAENLPGCKNVNGLAKFDFNSFAGLQYRFKLVPDIEDTKPFVDSTLTFSQVHNSWYIVLNGNLKNGSQSNTEYVVDKVNGAQILQTQISGGAPNSVRRAYTVIAYQPNRYALLYLCGKELSTKYPGVDLRFVILFGNVRLTKEEFSAISAADKKQNFQGKFRVIGSKRIVDLSTGDE</sequence>
<dbReference type="Gene3D" id="2.40.128.20">
    <property type="match status" value="1"/>
</dbReference>
<gene>
    <name evidence="2" type="ORF">g.2825</name>
</gene>
<evidence type="ECO:0008006" key="3">
    <source>
        <dbReference type="Google" id="ProtNLM"/>
    </source>
</evidence>
<protein>
    <recommendedName>
        <fullName evidence="3">Lipocalin/cytosolic fatty-acid binding domain-containing protein</fullName>
    </recommendedName>
</protein>
<evidence type="ECO:0000256" key="1">
    <source>
        <dbReference type="SAM" id="SignalP"/>
    </source>
</evidence>
<feature type="signal peptide" evidence="1">
    <location>
        <begin position="1"/>
        <end position="25"/>
    </location>
</feature>
<keyword evidence="1" id="KW-0732">Signal</keyword>
<feature type="chain" id="PRO_5008581859" description="Lipocalin/cytosolic fatty-acid binding domain-containing protein" evidence="1">
    <location>
        <begin position="26"/>
        <end position="200"/>
    </location>
</feature>
<dbReference type="InterPro" id="IPR012674">
    <property type="entry name" value="Calycin"/>
</dbReference>
<reference evidence="2" key="1">
    <citation type="submission" date="2015-12" db="EMBL/GenBank/DDBJ databases">
        <title>De novo transcriptome assembly of four potential Pierce s Disease insect vectors from Arizona vineyards.</title>
        <authorList>
            <person name="Tassone E.E."/>
        </authorList>
    </citation>
    <scope>NUCLEOTIDE SEQUENCE</scope>
</reference>
<dbReference type="EMBL" id="GEDC01005358">
    <property type="protein sequence ID" value="JAS31940.1"/>
    <property type="molecule type" value="Transcribed_RNA"/>
</dbReference>
<dbReference type="PROSITE" id="PS51257">
    <property type="entry name" value="PROKAR_LIPOPROTEIN"/>
    <property type="match status" value="1"/>
</dbReference>
<evidence type="ECO:0000313" key="2">
    <source>
        <dbReference type="EMBL" id="JAS31940.1"/>
    </source>
</evidence>
<accession>A0A1B6E1Z1</accession>
<organism evidence="2">
    <name type="scientific">Clastoptera arizonana</name>
    <name type="common">Arizona spittle bug</name>
    <dbReference type="NCBI Taxonomy" id="38151"/>
    <lineage>
        <taxon>Eukaryota</taxon>
        <taxon>Metazoa</taxon>
        <taxon>Ecdysozoa</taxon>
        <taxon>Arthropoda</taxon>
        <taxon>Hexapoda</taxon>
        <taxon>Insecta</taxon>
        <taxon>Pterygota</taxon>
        <taxon>Neoptera</taxon>
        <taxon>Paraneoptera</taxon>
        <taxon>Hemiptera</taxon>
        <taxon>Auchenorrhyncha</taxon>
        <taxon>Cercopoidea</taxon>
        <taxon>Clastopteridae</taxon>
        <taxon>Clastoptera</taxon>
    </lineage>
</organism>
<proteinExistence type="predicted"/>
<dbReference type="SUPFAM" id="SSF50814">
    <property type="entry name" value="Lipocalins"/>
    <property type="match status" value="1"/>
</dbReference>
<name>A0A1B6E1Z1_9HEMI</name>
<dbReference type="AlphaFoldDB" id="A0A1B6E1Z1"/>